<accession>A0A811G0V6</accession>
<dbReference type="Proteomes" id="UP000480222">
    <property type="component" value="Unassembled WGS sequence"/>
</dbReference>
<name>A0A811G0V6_CORDP</name>
<dbReference type="RefSeq" id="WP_234806325.1">
    <property type="nucleotide sequence ID" value="NZ_JBGNEI010000013.1"/>
</dbReference>
<reference evidence="1 2" key="1">
    <citation type="submission" date="2020-02" db="EMBL/GenBank/DDBJ databases">
        <authorList>
            <person name="Brisse S."/>
        </authorList>
    </citation>
    <scope>NUCLEOTIDE SEQUENCE [LARGE SCALE GENOMIC DNA]</scope>
    <source>
        <strain evidence="1">CIP107547</strain>
    </source>
</reference>
<evidence type="ECO:0000313" key="2">
    <source>
        <dbReference type="Proteomes" id="UP000480222"/>
    </source>
</evidence>
<gene>
    <name evidence="1" type="ORF">CIP107547_00235</name>
</gene>
<comment type="caution">
    <text evidence="1">The sequence shown here is derived from an EMBL/GenBank/DDBJ whole genome shotgun (WGS) entry which is preliminary data.</text>
</comment>
<evidence type="ECO:0000313" key="1">
    <source>
        <dbReference type="EMBL" id="CAB0580785.1"/>
    </source>
</evidence>
<dbReference type="EMBL" id="CADDAV010000001">
    <property type="protein sequence ID" value="CAB0580785.1"/>
    <property type="molecule type" value="Genomic_DNA"/>
</dbReference>
<dbReference type="AlphaFoldDB" id="A0A811G0V6"/>
<protein>
    <submittedName>
        <fullName evidence="1">Uncharacterized protein</fullName>
    </submittedName>
</protein>
<proteinExistence type="predicted"/>
<sequence>MKKFFFTESIAPISYEVKLLRFPVETVVAEFEKWASGFDSPYAKPYLYSENHKVECNVHVKKVAAGRNQLAGLIKPQNHILQFVFVPTNSEWTALFGPCSFPQSTKLPGIAEFSYDLALQQEITPQVPYYISIEHEPWADNTDENFSRRAGYGMLRFSMRAIPSKPYETYLDCYVYRCLTNETAKNSNGRWYRYMRFLSDQTEPFKDYGFDFDSLPKVTEFPEESFTDEHARIMWSQFGEKEVEDILAPLGVSPYDDAFYGAEGYLVRLTPAQVADTYEDQLVEAKDYDPPARIPLEKYQFFQGLHDGPIRAWSSIPVSEQG</sequence>
<organism evidence="1 2">
    <name type="scientific">Corynebacterium diphtheriae</name>
    <dbReference type="NCBI Taxonomy" id="1717"/>
    <lineage>
        <taxon>Bacteria</taxon>
        <taxon>Bacillati</taxon>
        <taxon>Actinomycetota</taxon>
        <taxon>Actinomycetes</taxon>
        <taxon>Mycobacteriales</taxon>
        <taxon>Corynebacteriaceae</taxon>
        <taxon>Corynebacterium</taxon>
    </lineage>
</organism>